<dbReference type="EMBL" id="JBGFUD010009436">
    <property type="protein sequence ID" value="MFH4982495.1"/>
    <property type="molecule type" value="Genomic_DNA"/>
</dbReference>
<feature type="region of interest" description="Disordered" evidence="1">
    <location>
        <begin position="1"/>
        <end position="44"/>
    </location>
</feature>
<gene>
    <name evidence="2" type="ORF">AB6A40_009204</name>
</gene>
<dbReference type="SUPFAM" id="SSF56219">
    <property type="entry name" value="DNase I-like"/>
    <property type="match status" value="1"/>
</dbReference>
<dbReference type="InterPro" id="IPR036691">
    <property type="entry name" value="Endo/exonu/phosph_ase_sf"/>
</dbReference>
<name>A0ABD6ESH1_9BILA</name>
<reference evidence="2 3" key="1">
    <citation type="submission" date="2024-08" db="EMBL/GenBank/DDBJ databases">
        <title>Gnathostoma spinigerum genome.</title>
        <authorList>
            <person name="Gonzalez-Bertolin B."/>
            <person name="Monzon S."/>
            <person name="Zaballos A."/>
            <person name="Jimenez P."/>
            <person name="Dekumyoy P."/>
            <person name="Varona S."/>
            <person name="Cuesta I."/>
            <person name="Sumanam S."/>
            <person name="Adisakwattana P."/>
            <person name="Gasser R.B."/>
            <person name="Hernandez-Gonzalez A."/>
            <person name="Young N.D."/>
            <person name="Perteguer M.J."/>
        </authorList>
    </citation>
    <scope>NUCLEOTIDE SEQUENCE [LARGE SCALE GENOMIC DNA]</scope>
    <source>
        <strain evidence="2">AL3</strain>
        <tissue evidence="2">Liver</tissue>
    </source>
</reference>
<sequence>MERKRQRNGLHYPARSLRRSPAADRNSSGEGLVRITSRTRPPRKGLDLSICTLNCRGLSRDERLDYLLREKNTRACDILGVWETRLKKEKHMTSRDGSTILLGTGTGRSNVGGVVFIINSKWSKSIISNEIRPLRNA</sequence>
<organism evidence="2 3">
    <name type="scientific">Gnathostoma spinigerum</name>
    <dbReference type="NCBI Taxonomy" id="75299"/>
    <lineage>
        <taxon>Eukaryota</taxon>
        <taxon>Metazoa</taxon>
        <taxon>Ecdysozoa</taxon>
        <taxon>Nematoda</taxon>
        <taxon>Chromadorea</taxon>
        <taxon>Rhabditida</taxon>
        <taxon>Spirurina</taxon>
        <taxon>Gnathostomatomorpha</taxon>
        <taxon>Gnathostomatoidea</taxon>
        <taxon>Gnathostomatidae</taxon>
        <taxon>Gnathostoma</taxon>
    </lineage>
</organism>
<evidence type="ECO:0000256" key="1">
    <source>
        <dbReference type="SAM" id="MobiDB-lite"/>
    </source>
</evidence>
<proteinExistence type="predicted"/>
<evidence type="ECO:0000313" key="3">
    <source>
        <dbReference type="Proteomes" id="UP001608902"/>
    </source>
</evidence>
<evidence type="ECO:0000313" key="2">
    <source>
        <dbReference type="EMBL" id="MFH4982495.1"/>
    </source>
</evidence>
<keyword evidence="3" id="KW-1185">Reference proteome</keyword>
<protein>
    <submittedName>
        <fullName evidence="2">Uncharacterized protein</fullName>
    </submittedName>
</protein>
<comment type="caution">
    <text evidence="2">The sequence shown here is derived from an EMBL/GenBank/DDBJ whole genome shotgun (WGS) entry which is preliminary data.</text>
</comment>
<dbReference type="AlphaFoldDB" id="A0ABD6ESH1"/>
<dbReference type="Gene3D" id="3.60.10.10">
    <property type="entry name" value="Endonuclease/exonuclease/phosphatase"/>
    <property type="match status" value="1"/>
</dbReference>
<dbReference type="Proteomes" id="UP001608902">
    <property type="component" value="Unassembled WGS sequence"/>
</dbReference>
<accession>A0ABD6ESH1</accession>